<evidence type="ECO:0000313" key="2">
    <source>
        <dbReference type="Proteomes" id="UP000034236"/>
    </source>
</evidence>
<evidence type="ECO:0000313" key="1">
    <source>
        <dbReference type="EMBL" id="KKS04190.1"/>
    </source>
</evidence>
<reference evidence="1 2" key="1">
    <citation type="journal article" date="2015" name="Nature">
        <title>rRNA introns, odd ribosomes, and small enigmatic genomes across a large radiation of phyla.</title>
        <authorList>
            <person name="Brown C.T."/>
            <person name="Hug L.A."/>
            <person name="Thomas B.C."/>
            <person name="Sharon I."/>
            <person name="Castelle C.J."/>
            <person name="Singh A."/>
            <person name="Wilkins M.J."/>
            <person name="Williams K.H."/>
            <person name="Banfield J.F."/>
        </authorList>
    </citation>
    <scope>NUCLEOTIDE SEQUENCE [LARGE SCALE GENOMIC DNA]</scope>
</reference>
<organism evidence="1 2">
    <name type="scientific">Candidatus Nomurabacteria bacterium GW2011_GWA2_41_25</name>
    <dbReference type="NCBI Taxonomy" id="1618736"/>
    <lineage>
        <taxon>Bacteria</taxon>
        <taxon>Candidatus Nomuraibacteriota</taxon>
    </lineage>
</organism>
<comment type="caution">
    <text evidence="1">The sequence shown here is derived from an EMBL/GenBank/DDBJ whole genome shotgun (WGS) entry which is preliminary data.</text>
</comment>
<sequence length="590" mass="69453">MKSETKNCQNCKKDFMIESEDFNFYEKIKVPPPTFCPECRLIRRMTWRNERSLFKRVCAKTGEQIITMFHPEINMVVYDHDVWWSDKWEPTDYGKDYDFSRPFFEQFRELFQKVPLANLGNSNCKGSPYGNHNADCKYCYLTYASFNNERTHYSYGVVETKDCVDMYKCGKSELSYNDTLCAGLYKTHFSYDSDESINSFFLKYCKNLQDCIGCVNLRNKSHCILNVQYTKEEYKKKKKELDFGSYRILSEFKDSYDKFVLNFPNRYASIIKSTEATGDEIMNSKNIKNSFDIFGEAEDSKYLFHCVSIKDSYDMYGAGLASLMYEGIDAGIDASKELFCAIAHSCLDIYYSYMCFSSKNLFGCIGLRGKQYCILNKQYSKEEYFNLLPKIIEHMNTMPFKDKKGLIYKYGEFFPSELSPFAYNETMAQEYFTKTKEEIIQKGHVYRTPTEKDYQVTILSKDLPDHIRDVPETILEEIIACPNNGQESTQCTKAYRITKPELDFLKNNNITLPRYCPNCRHYGRLKQRNPFHLWRGKCQCAGDYSKNKKYKNTMEHIHGNKPCLNEFETPYAPERSEIIYCEKCYQQEVY</sequence>
<dbReference type="Proteomes" id="UP000034236">
    <property type="component" value="Unassembled WGS sequence"/>
</dbReference>
<proteinExistence type="predicted"/>
<name>A0A0G0VTM6_9BACT</name>
<dbReference type="EMBL" id="LCBE01000009">
    <property type="protein sequence ID" value="KKS04190.1"/>
    <property type="molecule type" value="Genomic_DNA"/>
</dbReference>
<protein>
    <recommendedName>
        <fullName evidence="3">Zinc-binding domain-containing protein</fullName>
    </recommendedName>
</protein>
<gene>
    <name evidence="1" type="ORF">UU58_C0009G0012</name>
</gene>
<evidence type="ECO:0008006" key="3">
    <source>
        <dbReference type="Google" id="ProtNLM"/>
    </source>
</evidence>
<dbReference type="AlphaFoldDB" id="A0A0G0VTM6"/>
<accession>A0A0G0VTM6</accession>